<gene>
    <name evidence="1" type="ORF">UT64_C0012G0019</name>
</gene>
<dbReference type="EMBL" id="LBXO01000012">
    <property type="protein sequence ID" value="KKR33227.1"/>
    <property type="molecule type" value="Genomic_DNA"/>
</dbReference>
<sequence length="146" mass="16117">MKITSPVFLNNQPIPSKYTCDGTNVNPPLVFENIPVETKSLVLIVDDPDASAGTWTHWLVWNVAPSTRMIKENSLPENAVEGTTSFGKPGYGGPCPPSGTHRYFFKLFALDTELNLTKNTGKEQLERIISKHVISKAEIIGLYSVK</sequence>
<proteinExistence type="predicted"/>
<comment type="caution">
    <text evidence="1">The sequence shown here is derived from an EMBL/GenBank/DDBJ whole genome shotgun (WGS) entry which is preliminary data.</text>
</comment>
<dbReference type="Proteomes" id="UP000034137">
    <property type="component" value="Unassembled WGS sequence"/>
</dbReference>
<protein>
    <submittedName>
        <fullName evidence="1">Phospholipid-binding protein, PBP family</fullName>
    </submittedName>
</protein>
<dbReference type="InterPro" id="IPR008914">
    <property type="entry name" value="PEBP"/>
</dbReference>
<name>A0A0G0T5X8_9BACT</name>
<evidence type="ECO:0000313" key="1">
    <source>
        <dbReference type="EMBL" id="KKR33227.1"/>
    </source>
</evidence>
<dbReference type="InterPro" id="IPR036610">
    <property type="entry name" value="PEBP-like_sf"/>
</dbReference>
<evidence type="ECO:0000313" key="2">
    <source>
        <dbReference type="Proteomes" id="UP000034137"/>
    </source>
</evidence>
<dbReference type="CDD" id="cd00865">
    <property type="entry name" value="PEBP_bact_arch"/>
    <property type="match status" value="1"/>
</dbReference>
<reference evidence="1 2" key="1">
    <citation type="journal article" date="2015" name="Nature">
        <title>rRNA introns, odd ribosomes, and small enigmatic genomes across a large radiation of phyla.</title>
        <authorList>
            <person name="Brown C.T."/>
            <person name="Hug L.A."/>
            <person name="Thomas B.C."/>
            <person name="Sharon I."/>
            <person name="Castelle C.J."/>
            <person name="Singh A."/>
            <person name="Wilkins M.J."/>
            <person name="Williams K.H."/>
            <person name="Banfield J.F."/>
        </authorList>
    </citation>
    <scope>NUCLEOTIDE SEQUENCE [LARGE SCALE GENOMIC DNA]</scope>
</reference>
<accession>A0A0G0T5X8</accession>
<dbReference type="PANTHER" id="PTHR30289:SF1">
    <property type="entry name" value="PEBP (PHOSPHATIDYLETHANOLAMINE-BINDING PROTEIN) FAMILY PROTEIN"/>
    <property type="match status" value="1"/>
</dbReference>
<dbReference type="PANTHER" id="PTHR30289">
    <property type="entry name" value="UNCHARACTERIZED PROTEIN YBCL-RELATED"/>
    <property type="match status" value="1"/>
</dbReference>
<dbReference type="SUPFAM" id="SSF49777">
    <property type="entry name" value="PEBP-like"/>
    <property type="match status" value="1"/>
</dbReference>
<dbReference type="AlphaFoldDB" id="A0A0G0T5X8"/>
<organism evidence="1 2">
    <name type="scientific">Candidatus Falkowbacteria bacterium GW2011_GWF2_39_8</name>
    <dbReference type="NCBI Taxonomy" id="1618642"/>
    <lineage>
        <taxon>Bacteria</taxon>
        <taxon>Candidatus Falkowiibacteriota</taxon>
    </lineage>
</organism>
<dbReference type="NCBIfam" id="TIGR00481">
    <property type="entry name" value="YbhB/YbcL family Raf kinase inhibitor-like protein"/>
    <property type="match status" value="1"/>
</dbReference>
<dbReference type="InterPro" id="IPR005247">
    <property type="entry name" value="YbhB_YbcL/LppC-like"/>
</dbReference>
<dbReference type="Pfam" id="PF01161">
    <property type="entry name" value="PBP"/>
    <property type="match status" value="1"/>
</dbReference>
<dbReference type="Gene3D" id="3.90.280.10">
    <property type="entry name" value="PEBP-like"/>
    <property type="match status" value="1"/>
</dbReference>